<dbReference type="SUPFAM" id="SSF102114">
    <property type="entry name" value="Radical SAM enzymes"/>
    <property type="match status" value="1"/>
</dbReference>
<dbReference type="OrthoDB" id="9781783at2"/>
<dbReference type="PIRSF" id="PIRSF004869">
    <property type="entry name" value="PflX_prd"/>
    <property type="match status" value="1"/>
</dbReference>
<evidence type="ECO:0000256" key="4">
    <source>
        <dbReference type="ARBA" id="ARBA00023014"/>
    </source>
</evidence>
<evidence type="ECO:0000313" key="6">
    <source>
        <dbReference type="EMBL" id="KSV17986.1"/>
    </source>
</evidence>
<evidence type="ECO:0000256" key="3">
    <source>
        <dbReference type="ARBA" id="ARBA00023004"/>
    </source>
</evidence>
<dbReference type="InterPro" id="IPR040085">
    <property type="entry name" value="MJ0674-like"/>
</dbReference>
<evidence type="ECO:0000256" key="1">
    <source>
        <dbReference type="ARBA" id="ARBA00022691"/>
    </source>
</evidence>
<dbReference type="AlphaFoldDB" id="A0A0V8M2J9"/>
<accession>A0A0V8M2J9</accession>
<dbReference type="PATRIC" id="fig|61435.5.peg.968"/>
<keyword evidence="4 5" id="KW-0411">Iron-sulfur</keyword>
<reference evidence="6 7" key="1">
    <citation type="journal article" date="2015" name="Sci. Rep.">
        <title>A comparative genomics and reductive dehalogenase gene transcription study of two chloroethene-respiring bacteria, Dehalococcoides mccartyi strains MB and 11a.</title>
        <authorList>
            <person name="Low A."/>
            <person name="Shen Z."/>
            <person name="Cheng D."/>
            <person name="Rogers M.J."/>
            <person name="Lee P.K."/>
            <person name="He J."/>
        </authorList>
    </citation>
    <scope>NUCLEOTIDE SEQUENCE [LARGE SCALE GENOMIC DNA]</scope>
    <source>
        <strain evidence="6 7">MB</strain>
    </source>
</reference>
<comment type="cofactor">
    <cofactor evidence="5">
        <name>[4Fe-4S] cluster</name>
        <dbReference type="ChEBI" id="CHEBI:49883"/>
    </cofactor>
    <text evidence="5">Binds 1 [4Fe-4S] cluster. The cluster is coordinated with 3 cysteines and an exchangeable S-adenosyl-L-methionine.</text>
</comment>
<dbReference type="GO" id="GO:0046872">
    <property type="term" value="F:metal ion binding"/>
    <property type="evidence" value="ECO:0007669"/>
    <property type="project" value="UniProtKB-KW"/>
</dbReference>
<evidence type="ECO:0000313" key="7">
    <source>
        <dbReference type="Proteomes" id="UP000053577"/>
    </source>
</evidence>
<dbReference type="Proteomes" id="UP000053577">
    <property type="component" value="Unassembled WGS sequence"/>
</dbReference>
<dbReference type="Gene3D" id="3.20.20.70">
    <property type="entry name" value="Aldolase class I"/>
    <property type="match status" value="1"/>
</dbReference>
<dbReference type="InterPro" id="IPR013785">
    <property type="entry name" value="Aldolase_TIM"/>
</dbReference>
<keyword evidence="2 5" id="KW-0479">Metal-binding</keyword>
<keyword evidence="1 5" id="KW-0949">S-adenosyl-L-methionine</keyword>
<gene>
    <name evidence="6" type="ORF">DA01_04915</name>
</gene>
<proteinExistence type="predicted"/>
<dbReference type="SFLD" id="SFLDG01099">
    <property type="entry name" value="Uncharacterised_Radical_SAM_Su"/>
    <property type="match status" value="1"/>
</dbReference>
<dbReference type="GO" id="GO:0003824">
    <property type="term" value="F:catalytic activity"/>
    <property type="evidence" value="ECO:0007669"/>
    <property type="project" value="InterPro"/>
</dbReference>
<dbReference type="RefSeq" id="WP_041342944.1">
    <property type="nucleotide sequence ID" value="NZ_CP019865.1"/>
</dbReference>
<dbReference type="InterPro" id="IPR058240">
    <property type="entry name" value="rSAM_sf"/>
</dbReference>
<keyword evidence="3 5" id="KW-0408">Iron</keyword>
<dbReference type="PANTHER" id="PTHR43075:SF1">
    <property type="entry name" value="FORMATE LYASE ACTIVATING ENZYME, PUTATIVE (AFU_ORTHOLOGUE AFUA_2G15630)-RELATED"/>
    <property type="match status" value="1"/>
</dbReference>
<feature type="binding site" evidence="5">
    <location>
        <position position="94"/>
    </location>
    <ligand>
        <name>[4Fe-4S] cluster</name>
        <dbReference type="ChEBI" id="CHEBI:49883"/>
        <note>4Fe-4S-S-AdoMet</note>
    </ligand>
</feature>
<dbReference type="InterPro" id="IPR016431">
    <property type="entry name" value="Pyrv-formate_lyase-activ_prd"/>
</dbReference>
<dbReference type="InterPro" id="IPR007197">
    <property type="entry name" value="rSAM"/>
</dbReference>
<dbReference type="CDD" id="cd01335">
    <property type="entry name" value="Radical_SAM"/>
    <property type="match status" value="1"/>
</dbReference>
<sequence>MNRDTSEYTPRYLELYESGELKQRLLRLEERMAECDLCPRKCGVNRLLNDTGGYCHSGNAPIVAAVCEHLGEEPAISGDNGSGTVFFSNCNLRCAFCQNHQISQDYENQQKNQTDCQTLARQIVDLQNTKGVHNINFVSPSHFVPQMLRTLIEAIPMGLRVPVVYNTNAYDSLETLYELDGVVDIYLPDLKFANNEWARQISGCKDYVSHARAAIREMFRQVGRVRYNAEGIAERGLIVRHLILPDDLAGSKESLRWIADLSTEITVSLMAQYYPCHRALDMPPLARTISVAEYRTAINMLDILGIENGWLQEPDAKDYYIPDFQRNGHPFISY</sequence>
<protein>
    <submittedName>
        <fullName evidence="6">Radical SAM protein</fullName>
    </submittedName>
</protein>
<comment type="caution">
    <text evidence="6">The sequence shown here is derived from an EMBL/GenBank/DDBJ whole genome shotgun (WGS) entry which is preliminary data.</text>
</comment>
<evidence type="ECO:0000256" key="2">
    <source>
        <dbReference type="ARBA" id="ARBA00022723"/>
    </source>
</evidence>
<organism evidence="6 7">
    <name type="scientific">Dehalococcoides mccartyi</name>
    <dbReference type="NCBI Taxonomy" id="61435"/>
    <lineage>
        <taxon>Bacteria</taxon>
        <taxon>Bacillati</taxon>
        <taxon>Chloroflexota</taxon>
        <taxon>Dehalococcoidia</taxon>
        <taxon>Dehalococcoidales</taxon>
        <taxon>Dehalococcoidaceae</taxon>
        <taxon>Dehalococcoides</taxon>
    </lineage>
</organism>
<name>A0A0V8M2J9_9CHLR</name>
<dbReference type="EMBL" id="JGYD01000018">
    <property type="protein sequence ID" value="KSV17986.1"/>
    <property type="molecule type" value="Genomic_DNA"/>
</dbReference>
<dbReference type="PANTHER" id="PTHR43075">
    <property type="entry name" value="FORMATE LYASE ACTIVATING ENZYME, PUTATIVE (AFU_ORTHOLOGUE AFUA_2G15630)-RELATED"/>
    <property type="match status" value="1"/>
</dbReference>
<dbReference type="eggNOG" id="COG1313">
    <property type="taxonomic scope" value="Bacteria"/>
</dbReference>
<feature type="binding site" evidence="5">
    <location>
        <position position="90"/>
    </location>
    <ligand>
        <name>[4Fe-4S] cluster</name>
        <dbReference type="ChEBI" id="CHEBI:49883"/>
        <note>4Fe-4S-S-AdoMet</note>
    </ligand>
</feature>
<dbReference type="SFLD" id="SFLDS00029">
    <property type="entry name" value="Radical_SAM"/>
    <property type="match status" value="1"/>
</dbReference>
<dbReference type="GO" id="GO:0051536">
    <property type="term" value="F:iron-sulfur cluster binding"/>
    <property type="evidence" value="ECO:0007669"/>
    <property type="project" value="UniProtKB-KW"/>
</dbReference>
<evidence type="ECO:0000256" key="5">
    <source>
        <dbReference type="PIRSR" id="PIRSR004869-50"/>
    </source>
</evidence>
<feature type="binding site" evidence="5">
    <location>
        <position position="97"/>
    </location>
    <ligand>
        <name>[4Fe-4S] cluster</name>
        <dbReference type="ChEBI" id="CHEBI:49883"/>
        <note>4Fe-4S-S-AdoMet</note>
    </ligand>
</feature>